<dbReference type="Gene3D" id="1.10.260.40">
    <property type="entry name" value="lambda repressor-like DNA-binding domains"/>
    <property type="match status" value="1"/>
</dbReference>
<dbReference type="InterPro" id="IPR036597">
    <property type="entry name" value="Fido-like_dom_sf"/>
</dbReference>
<feature type="domain" description="Fido" evidence="4">
    <location>
        <begin position="161"/>
        <end position="295"/>
    </location>
</feature>
<dbReference type="GO" id="GO:0003677">
    <property type="term" value="F:DNA binding"/>
    <property type="evidence" value="ECO:0007669"/>
    <property type="project" value="InterPro"/>
</dbReference>
<evidence type="ECO:0000256" key="1">
    <source>
        <dbReference type="PIRSR" id="PIRSR640198-1"/>
    </source>
</evidence>
<dbReference type="Gene3D" id="1.10.3290.10">
    <property type="entry name" value="Fido-like domain"/>
    <property type="match status" value="1"/>
</dbReference>
<dbReference type="GO" id="GO:0005524">
    <property type="term" value="F:ATP binding"/>
    <property type="evidence" value="ECO:0007669"/>
    <property type="project" value="UniProtKB-KW"/>
</dbReference>
<evidence type="ECO:0000259" key="4">
    <source>
        <dbReference type="PROSITE" id="PS51459"/>
    </source>
</evidence>
<name>A0A1G2HRN0_9BACT</name>
<feature type="site" description="Important for autoinhibition of adenylyltransferase activity" evidence="3">
    <location>
        <position position="111"/>
    </location>
</feature>
<dbReference type="AlphaFoldDB" id="A0A1G2HRN0"/>
<dbReference type="InterPro" id="IPR040198">
    <property type="entry name" value="Fido_containing"/>
</dbReference>
<dbReference type="STRING" id="1802200.A2812_02810"/>
<sequence>MTTKQKLVVIQKMLGLTQTKLADKLGVSFAAFNSWWTEKSTPRPGAQAAIEELYLEVTGQKLITAEELAPKKQKLTERAEKHKSIVDEIINNPDIRDQFILKLTYHSNSIEGSTLDEPETAAVIFDNVALPNKSLTEQLEAKNHQTALNYLFDYVSKKEKINEDLVFKLHGMLMNGVRPDAGVYRSHGVRITGVDLPTANYLSVPKLMSEVINEASKQADDFVAQSASVHSKFEQIHPFSDGNGRVGRLLMTAMLLKGNLAPAIIRQEQKRLYYTYLYKAQTKNDDSQLEDFLCNAITEGFDILERKDIK</sequence>
<dbReference type="PANTHER" id="PTHR13504">
    <property type="entry name" value="FIDO DOMAIN-CONTAINING PROTEIN DDB_G0283145"/>
    <property type="match status" value="1"/>
</dbReference>
<dbReference type="InterPro" id="IPR003812">
    <property type="entry name" value="Fido"/>
</dbReference>
<dbReference type="PROSITE" id="PS51459">
    <property type="entry name" value="FIDO"/>
    <property type="match status" value="1"/>
</dbReference>
<feature type="binding site" evidence="2">
    <location>
        <begin position="273"/>
        <end position="274"/>
    </location>
    <ligand>
        <name>ATP</name>
        <dbReference type="ChEBI" id="CHEBI:30616"/>
    </ligand>
</feature>
<dbReference type="Pfam" id="PF02661">
    <property type="entry name" value="Fic"/>
    <property type="match status" value="1"/>
</dbReference>
<evidence type="ECO:0000313" key="6">
    <source>
        <dbReference type="Proteomes" id="UP000177190"/>
    </source>
</evidence>
<evidence type="ECO:0000313" key="5">
    <source>
        <dbReference type="EMBL" id="OGZ65206.1"/>
    </source>
</evidence>
<evidence type="ECO:0000256" key="3">
    <source>
        <dbReference type="PIRSR" id="PIRSR640198-3"/>
    </source>
</evidence>
<keyword evidence="2" id="KW-0067">ATP-binding</keyword>
<gene>
    <name evidence="5" type="ORF">A2812_02810</name>
</gene>
<dbReference type="SUPFAM" id="SSF140931">
    <property type="entry name" value="Fic-like"/>
    <property type="match status" value="1"/>
</dbReference>
<dbReference type="InterPro" id="IPR010982">
    <property type="entry name" value="Lambda_DNA-bd_dom_sf"/>
</dbReference>
<evidence type="ECO:0000256" key="2">
    <source>
        <dbReference type="PIRSR" id="PIRSR640198-2"/>
    </source>
</evidence>
<dbReference type="CDD" id="cd00093">
    <property type="entry name" value="HTH_XRE"/>
    <property type="match status" value="1"/>
</dbReference>
<reference evidence="5 6" key="1">
    <citation type="journal article" date="2016" name="Nat. Commun.">
        <title>Thousands of microbial genomes shed light on interconnected biogeochemical processes in an aquifer system.</title>
        <authorList>
            <person name="Anantharaman K."/>
            <person name="Brown C.T."/>
            <person name="Hug L.A."/>
            <person name="Sharon I."/>
            <person name="Castelle C.J."/>
            <person name="Probst A.J."/>
            <person name="Thomas B.C."/>
            <person name="Singh A."/>
            <person name="Wilkins M.J."/>
            <person name="Karaoz U."/>
            <person name="Brodie E.L."/>
            <person name="Williams K.H."/>
            <person name="Hubbard S.S."/>
            <person name="Banfield J.F."/>
        </authorList>
    </citation>
    <scope>NUCLEOTIDE SEQUENCE [LARGE SCALE GENOMIC DNA]</scope>
</reference>
<organism evidence="5 6">
    <name type="scientific">Candidatus Staskawiczbacteria bacterium RIFCSPHIGHO2_01_FULL_36_16</name>
    <dbReference type="NCBI Taxonomy" id="1802200"/>
    <lineage>
        <taxon>Bacteria</taxon>
        <taxon>Candidatus Staskawicziibacteriota</taxon>
    </lineage>
</organism>
<accession>A0A1G2HRN0</accession>
<dbReference type="PANTHER" id="PTHR13504:SF38">
    <property type="entry name" value="FIDO DOMAIN-CONTAINING PROTEIN"/>
    <property type="match status" value="1"/>
</dbReference>
<comment type="caution">
    <text evidence="5">The sequence shown here is derived from an EMBL/GenBank/DDBJ whole genome shotgun (WGS) entry which is preliminary data.</text>
</comment>
<feature type="active site" evidence="1">
    <location>
        <position position="237"/>
    </location>
</feature>
<dbReference type="EMBL" id="MHOM01000010">
    <property type="protein sequence ID" value="OGZ65206.1"/>
    <property type="molecule type" value="Genomic_DNA"/>
</dbReference>
<dbReference type="InterPro" id="IPR001387">
    <property type="entry name" value="Cro/C1-type_HTH"/>
</dbReference>
<keyword evidence="2" id="KW-0547">Nucleotide-binding</keyword>
<proteinExistence type="predicted"/>
<feature type="binding site" evidence="2">
    <location>
        <begin position="241"/>
        <end position="248"/>
    </location>
    <ligand>
        <name>ATP</name>
        <dbReference type="ChEBI" id="CHEBI:30616"/>
    </ligand>
</feature>
<dbReference type="Proteomes" id="UP000177190">
    <property type="component" value="Unassembled WGS sequence"/>
</dbReference>
<protein>
    <recommendedName>
        <fullName evidence="4">Fido domain-containing protein</fullName>
    </recommendedName>
</protein>
<dbReference type="SUPFAM" id="SSF47413">
    <property type="entry name" value="lambda repressor-like DNA-binding domains"/>
    <property type="match status" value="1"/>
</dbReference>